<feature type="domain" description="RING-type" evidence="5">
    <location>
        <begin position="277"/>
        <end position="312"/>
    </location>
</feature>
<dbReference type="PIRSF" id="PIRSF036836">
    <property type="entry name" value="RNase_bind_SBP1"/>
    <property type="match status" value="1"/>
</dbReference>
<evidence type="ECO:0000256" key="4">
    <source>
        <dbReference type="PROSITE-ProRule" id="PRU00175"/>
    </source>
</evidence>
<dbReference type="InterPro" id="IPR001841">
    <property type="entry name" value="Znf_RING"/>
</dbReference>
<proteinExistence type="predicted"/>
<dbReference type="Gene3D" id="3.30.40.10">
    <property type="entry name" value="Zinc/RING finger domain, C3HC4 (zinc finger)"/>
    <property type="match status" value="1"/>
</dbReference>
<comment type="caution">
    <text evidence="6">The sequence shown here is derived from an EMBL/GenBank/DDBJ whole genome shotgun (WGS) entry which is preliminary data.</text>
</comment>
<evidence type="ECO:0000256" key="2">
    <source>
        <dbReference type="ARBA" id="ARBA00022771"/>
    </source>
</evidence>
<reference evidence="6 7" key="1">
    <citation type="journal article" date="2021" name="Comput. Struct. Biotechnol. J.">
        <title>De novo genome assembly of the potent medicinal plant Rehmannia glutinosa using nanopore technology.</title>
        <authorList>
            <person name="Ma L."/>
            <person name="Dong C."/>
            <person name="Song C."/>
            <person name="Wang X."/>
            <person name="Zheng X."/>
            <person name="Niu Y."/>
            <person name="Chen S."/>
            <person name="Feng W."/>
        </authorList>
    </citation>
    <scope>NUCLEOTIDE SEQUENCE [LARGE SCALE GENOMIC DNA]</scope>
    <source>
        <strain evidence="6">DH-2019</strain>
    </source>
</reference>
<dbReference type="PANTHER" id="PTHR42647">
    <property type="entry name" value="SBP (S-RIBONUCLEASE BINDING PROTEIN) FAMILY PROTEIN"/>
    <property type="match status" value="1"/>
</dbReference>
<dbReference type="EMBL" id="JABTTQ020002981">
    <property type="protein sequence ID" value="KAK6120875.1"/>
    <property type="molecule type" value="Genomic_DNA"/>
</dbReference>
<dbReference type="Pfam" id="PF13920">
    <property type="entry name" value="zf-C3HC4_3"/>
    <property type="match status" value="1"/>
</dbReference>
<keyword evidence="3" id="KW-0862">Zinc</keyword>
<sequence length="323" mass="37217">MAIQAQLYSENFGLALGAPQDLMMESSFGFDNLCFVPQQQQQLMQFDQFQNFSPQKNLNFLVENNNNIPFIPKNNMNDQQQSMAFSQSVSAHIEKQRMEFEQFINLQVRKKTSFSLSYHGQCVLFIWDFQQTPNLQFCIFVWDFLQTPNLHLSFPSFVQTEREIKISNTTSKKAANITNSEEIRVKAQFLLTQKQEEITKAANRTMELQEFLKRMEIENQSWQRVAKENESMVASLNSTIQRLRESQSLSANAAEDAESCCQNGEEKEEKIENKMVCKGCNSRNSCVVLLPCRHLCSCKDCEVFLDSCPVCRMVKKGSIIALI</sequence>
<organism evidence="6 7">
    <name type="scientific">Rehmannia glutinosa</name>
    <name type="common">Chinese foxglove</name>
    <dbReference type="NCBI Taxonomy" id="99300"/>
    <lineage>
        <taxon>Eukaryota</taxon>
        <taxon>Viridiplantae</taxon>
        <taxon>Streptophyta</taxon>
        <taxon>Embryophyta</taxon>
        <taxon>Tracheophyta</taxon>
        <taxon>Spermatophyta</taxon>
        <taxon>Magnoliopsida</taxon>
        <taxon>eudicotyledons</taxon>
        <taxon>Gunneridae</taxon>
        <taxon>Pentapetalae</taxon>
        <taxon>asterids</taxon>
        <taxon>lamiids</taxon>
        <taxon>Lamiales</taxon>
        <taxon>Orobanchaceae</taxon>
        <taxon>Rehmannieae</taxon>
        <taxon>Rehmannia</taxon>
    </lineage>
</organism>
<evidence type="ECO:0000256" key="3">
    <source>
        <dbReference type="ARBA" id="ARBA00022833"/>
    </source>
</evidence>
<evidence type="ECO:0000259" key="5">
    <source>
        <dbReference type="PROSITE" id="PS50089"/>
    </source>
</evidence>
<protein>
    <recommendedName>
        <fullName evidence="5">RING-type domain-containing protein</fullName>
    </recommendedName>
</protein>
<name>A0ABR0UEA5_REHGL</name>
<dbReference type="PROSITE" id="PS50089">
    <property type="entry name" value="ZF_RING_2"/>
    <property type="match status" value="1"/>
</dbReference>
<keyword evidence="7" id="KW-1185">Reference proteome</keyword>
<keyword evidence="1" id="KW-0479">Metal-binding</keyword>
<evidence type="ECO:0000313" key="6">
    <source>
        <dbReference type="EMBL" id="KAK6120875.1"/>
    </source>
</evidence>
<gene>
    <name evidence="6" type="ORF">DH2020_045382</name>
</gene>
<evidence type="ECO:0000313" key="7">
    <source>
        <dbReference type="Proteomes" id="UP001318860"/>
    </source>
</evidence>
<dbReference type="Proteomes" id="UP001318860">
    <property type="component" value="Unassembled WGS sequence"/>
</dbReference>
<dbReference type="PANTHER" id="PTHR42647:SF22">
    <property type="entry name" value="BOI-RELATED E3 UBIQUITIN-PROTEIN LIGASE 2-RELATED"/>
    <property type="match status" value="1"/>
</dbReference>
<evidence type="ECO:0000256" key="1">
    <source>
        <dbReference type="ARBA" id="ARBA00022723"/>
    </source>
</evidence>
<keyword evidence="2 4" id="KW-0863">Zinc-finger</keyword>
<accession>A0ABR0UEA5</accession>
<dbReference type="InterPro" id="IPR013083">
    <property type="entry name" value="Znf_RING/FYVE/PHD"/>
</dbReference>